<dbReference type="Proteomes" id="UP000076532">
    <property type="component" value="Unassembled WGS sequence"/>
</dbReference>
<dbReference type="Gene3D" id="1.10.630.10">
    <property type="entry name" value="Cytochrome P450"/>
    <property type="match status" value="1"/>
</dbReference>
<evidence type="ECO:0000256" key="7">
    <source>
        <dbReference type="ARBA" id="ARBA00023004"/>
    </source>
</evidence>
<evidence type="ECO:0000256" key="8">
    <source>
        <dbReference type="ARBA" id="ARBA00023033"/>
    </source>
</evidence>
<comment type="pathway">
    <text evidence="2">Secondary metabolite biosynthesis.</text>
</comment>
<dbReference type="Pfam" id="PF00067">
    <property type="entry name" value="p450"/>
    <property type="match status" value="1"/>
</dbReference>
<dbReference type="InterPro" id="IPR001128">
    <property type="entry name" value="Cyt_P450"/>
</dbReference>
<organism evidence="12 13">
    <name type="scientific">Athelia psychrophila</name>
    <dbReference type="NCBI Taxonomy" id="1759441"/>
    <lineage>
        <taxon>Eukaryota</taxon>
        <taxon>Fungi</taxon>
        <taxon>Dikarya</taxon>
        <taxon>Basidiomycota</taxon>
        <taxon>Agaricomycotina</taxon>
        <taxon>Agaricomycetes</taxon>
        <taxon>Agaricomycetidae</taxon>
        <taxon>Atheliales</taxon>
        <taxon>Atheliaceae</taxon>
        <taxon>Athelia</taxon>
    </lineage>
</organism>
<evidence type="ECO:0000313" key="13">
    <source>
        <dbReference type="Proteomes" id="UP000076532"/>
    </source>
</evidence>
<comment type="cofactor">
    <cofactor evidence="1 9">
        <name>heme</name>
        <dbReference type="ChEBI" id="CHEBI:30413"/>
    </cofactor>
</comment>
<dbReference type="PRINTS" id="PR00463">
    <property type="entry name" value="EP450I"/>
</dbReference>
<dbReference type="GO" id="GO:0004497">
    <property type="term" value="F:monooxygenase activity"/>
    <property type="evidence" value="ECO:0007669"/>
    <property type="project" value="UniProtKB-KW"/>
</dbReference>
<protein>
    <submittedName>
        <fullName evidence="12">Cytochrome P450</fullName>
    </submittedName>
</protein>
<evidence type="ECO:0000256" key="2">
    <source>
        <dbReference type="ARBA" id="ARBA00005179"/>
    </source>
</evidence>
<evidence type="ECO:0000256" key="5">
    <source>
        <dbReference type="ARBA" id="ARBA00022723"/>
    </source>
</evidence>
<feature type="binding site" description="axial binding residue" evidence="9">
    <location>
        <position position="439"/>
    </location>
    <ligand>
        <name>heme</name>
        <dbReference type="ChEBI" id="CHEBI:30413"/>
    </ligand>
    <ligandPart>
        <name>Fe</name>
        <dbReference type="ChEBI" id="CHEBI:18248"/>
    </ligandPart>
</feature>
<reference evidence="12 13" key="1">
    <citation type="journal article" date="2016" name="Mol. Biol. Evol.">
        <title>Comparative Genomics of Early-Diverging Mushroom-Forming Fungi Provides Insights into the Origins of Lignocellulose Decay Capabilities.</title>
        <authorList>
            <person name="Nagy L.G."/>
            <person name="Riley R."/>
            <person name="Tritt A."/>
            <person name="Adam C."/>
            <person name="Daum C."/>
            <person name="Floudas D."/>
            <person name="Sun H."/>
            <person name="Yadav J.S."/>
            <person name="Pangilinan J."/>
            <person name="Larsson K.H."/>
            <person name="Matsuura K."/>
            <person name="Barry K."/>
            <person name="Labutti K."/>
            <person name="Kuo R."/>
            <person name="Ohm R.A."/>
            <person name="Bhattacharya S.S."/>
            <person name="Shirouzu T."/>
            <person name="Yoshinaga Y."/>
            <person name="Martin F.M."/>
            <person name="Grigoriev I.V."/>
            <person name="Hibbett D.S."/>
        </authorList>
    </citation>
    <scope>NUCLEOTIDE SEQUENCE [LARGE SCALE GENOMIC DNA]</scope>
    <source>
        <strain evidence="12 13">CBS 109695</strain>
    </source>
</reference>
<keyword evidence="6 10" id="KW-0560">Oxidoreductase</keyword>
<keyword evidence="5 9" id="KW-0479">Metal-binding</keyword>
<dbReference type="OrthoDB" id="2789670at2759"/>
<evidence type="ECO:0000313" key="12">
    <source>
        <dbReference type="EMBL" id="KZP18888.1"/>
    </source>
</evidence>
<dbReference type="PANTHER" id="PTHR46300">
    <property type="entry name" value="P450, PUTATIVE (EUROFUNG)-RELATED-RELATED"/>
    <property type="match status" value="1"/>
</dbReference>
<sequence>MSFSAYPSAVALLASLLVATLYYLLSRKASRYPPGPRGWPFIGNLLDAPKPGSEWIDYHDMSKRYGSDMVYLRILGQSVLVLDSLEVINELLDKRSNIYSSRPRFTMVFELMDWTDNFSIMPYGNFWRAHRRLFQSEFSTPSWHHPQQTYGAHGLLSRLLERPEEWRDHVRHQIGATILDIAYGIKAQPEHDPLIEMVEDALAIAVAALVPGRFLVDAVPWLKHIPAWVPGASFQVVARETKAKLRNMSAIPFEQVKRAIADGTAKPSFTAKCLQDIDLSGDVPYQESVIANSAAIMFSAGSDTTVSALSTFFVAMMKYPEVQAKAQLELDTVLGAGHLPSFGDEDSLPYISAVVKECLRWEPVAPFSIPHLLTKDDEYKGFYIPAGTVVIPNTWAVLNDERTYSDPFTFNPGRFIADGRLDSSVRDTEAAFGYGRRICPGRHMAQGSIWLNIGCILTCFNIEKPVDEHGNVFEPSVEYISGIIRQPEPFACRIKPRSKDVENMIRELSV</sequence>
<evidence type="ECO:0000256" key="9">
    <source>
        <dbReference type="PIRSR" id="PIRSR602401-1"/>
    </source>
</evidence>
<keyword evidence="7 9" id="KW-0408">Iron</keyword>
<dbReference type="InterPro" id="IPR002401">
    <property type="entry name" value="Cyt_P450_E_grp-I"/>
</dbReference>
<feature type="transmembrane region" description="Helical" evidence="11">
    <location>
        <begin position="6"/>
        <end position="25"/>
    </location>
</feature>
<dbReference type="GO" id="GO:0005506">
    <property type="term" value="F:iron ion binding"/>
    <property type="evidence" value="ECO:0007669"/>
    <property type="project" value="InterPro"/>
</dbReference>
<evidence type="ECO:0000256" key="3">
    <source>
        <dbReference type="ARBA" id="ARBA00010617"/>
    </source>
</evidence>
<dbReference type="EMBL" id="KV417568">
    <property type="protein sequence ID" value="KZP18888.1"/>
    <property type="molecule type" value="Genomic_DNA"/>
</dbReference>
<proteinExistence type="inferred from homology"/>
<keyword evidence="11" id="KW-0812">Transmembrane</keyword>
<dbReference type="GO" id="GO:0016705">
    <property type="term" value="F:oxidoreductase activity, acting on paired donors, with incorporation or reduction of molecular oxygen"/>
    <property type="evidence" value="ECO:0007669"/>
    <property type="project" value="InterPro"/>
</dbReference>
<dbReference type="STRING" id="436010.A0A166HIB8"/>
<dbReference type="PROSITE" id="PS00086">
    <property type="entry name" value="CYTOCHROME_P450"/>
    <property type="match status" value="1"/>
</dbReference>
<dbReference type="InterPro" id="IPR050364">
    <property type="entry name" value="Cytochrome_P450_fung"/>
</dbReference>
<keyword evidence="11" id="KW-1133">Transmembrane helix</keyword>
<dbReference type="GO" id="GO:0020037">
    <property type="term" value="F:heme binding"/>
    <property type="evidence" value="ECO:0007669"/>
    <property type="project" value="InterPro"/>
</dbReference>
<keyword evidence="8 10" id="KW-0503">Monooxygenase</keyword>
<keyword evidence="13" id="KW-1185">Reference proteome</keyword>
<evidence type="ECO:0000256" key="11">
    <source>
        <dbReference type="SAM" id="Phobius"/>
    </source>
</evidence>
<dbReference type="PANTHER" id="PTHR46300:SF7">
    <property type="entry name" value="P450, PUTATIVE (EUROFUNG)-RELATED"/>
    <property type="match status" value="1"/>
</dbReference>
<dbReference type="SUPFAM" id="SSF48264">
    <property type="entry name" value="Cytochrome P450"/>
    <property type="match status" value="1"/>
</dbReference>
<dbReference type="AlphaFoldDB" id="A0A166HIB8"/>
<dbReference type="InterPro" id="IPR017972">
    <property type="entry name" value="Cyt_P450_CS"/>
</dbReference>
<evidence type="ECO:0000256" key="10">
    <source>
        <dbReference type="RuleBase" id="RU000461"/>
    </source>
</evidence>
<evidence type="ECO:0000256" key="6">
    <source>
        <dbReference type="ARBA" id="ARBA00023002"/>
    </source>
</evidence>
<dbReference type="PRINTS" id="PR00385">
    <property type="entry name" value="P450"/>
</dbReference>
<accession>A0A166HIB8</accession>
<evidence type="ECO:0000256" key="4">
    <source>
        <dbReference type="ARBA" id="ARBA00022617"/>
    </source>
</evidence>
<evidence type="ECO:0000256" key="1">
    <source>
        <dbReference type="ARBA" id="ARBA00001971"/>
    </source>
</evidence>
<keyword evidence="4 9" id="KW-0349">Heme</keyword>
<keyword evidence="11" id="KW-0472">Membrane</keyword>
<gene>
    <name evidence="12" type="ORF">FIBSPDRAFT_1045827</name>
</gene>
<dbReference type="InterPro" id="IPR036396">
    <property type="entry name" value="Cyt_P450_sf"/>
</dbReference>
<name>A0A166HIB8_9AGAM</name>
<comment type="similarity">
    <text evidence="3 10">Belongs to the cytochrome P450 family.</text>
</comment>
<dbReference type="CDD" id="cd11065">
    <property type="entry name" value="CYP64-like"/>
    <property type="match status" value="1"/>
</dbReference>